<dbReference type="EMBL" id="BOPG01000037">
    <property type="protein sequence ID" value="GIJ58589.1"/>
    <property type="molecule type" value="Genomic_DNA"/>
</dbReference>
<dbReference type="InterPro" id="IPR049445">
    <property type="entry name" value="TetR_SbtR-like_C"/>
</dbReference>
<dbReference type="InterPro" id="IPR050109">
    <property type="entry name" value="HTH-type_TetR-like_transc_reg"/>
</dbReference>
<comment type="caution">
    <text evidence="6">The sequence shown here is derived from an EMBL/GenBank/DDBJ whole genome shotgun (WGS) entry which is preliminary data.</text>
</comment>
<reference evidence="6" key="1">
    <citation type="submission" date="2021-01" db="EMBL/GenBank/DDBJ databases">
        <title>Whole genome shotgun sequence of Virgisporangium aurantiacum NBRC 16421.</title>
        <authorList>
            <person name="Komaki H."/>
            <person name="Tamura T."/>
        </authorList>
    </citation>
    <scope>NUCLEOTIDE SEQUENCE</scope>
    <source>
        <strain evidence="6">NBRC 16421</strain>
    </source>
</reference>
<accession>A0A8J3Z708</accession>
<dbReference type="PROSITE" id="PS50977">
    <property type="entry name" value="HTH_TETR_2"/>
    <property type="match status" value="1"/>
</dbReference>
<evidence type="ECO:0000256" key="4">
    <source>
        <dbReference type="PROSITE-ProRule" id="PRU00335"/>
    </source>
</evidence>
<dbReference type="PANTHER" id="PTHR30055:SF234">
    <property type="entry name" value="HTH-TYPE TRANSCRIPTIONAL REGULATOR BETI"/>
    <property type="match status" value="1"/>
</dbReference>
<dbReference type="GO" id="GO:0003700">
    <property type="term" value="F:DNA-binding transcription factor activity"/>
    <property type="evidence" value="ECO:0007669"/>
    <property type="project" value="TreeGrafter"/>
</dbReference>
<dbReference type="SUPFAM" id="SSF48498">
    <property type="entry name" value="Tetracyclin repressor-like, C-terminal domain"/>
    <property type="match status" value="1"/>
</dbReference>
<protein>
    <submittedName>
        <fullName evidence="6">TetR family transcriptional regulator</fullName>
    </submittedName>
</protein>
<dbReference type="Proteomes" id="UP000612585">
    <property type="component" value="Unassembled WGS sequence"/>
</dbReference>
<dbReference type="Pfam" id="PF00440">
    <property type="entry name" value="TetR_N"/>
    <property type="match status" value="1"/>
</dbReference>
<evidence type="ECO:0000259" key="5">
    <source>
        <dbReference type="PROSITE" id="PS50977"/>
    </source>
</evidence>
<evidence type="ECO:0000313" key="7">
    <source>
        <dbReference type="Proteomes" id="UP000612585"/>
    </source>
</evidence>
<feature type="domain" description="HTH tetR-type" evidence="5">
    <location>
        <begin position="11"/>
        <end position="70"/>
    </location>
</feature>
<keyword evidence="1" id="KW-0805">Transcription regulation</keyword>
<sequence length="189" mass="19971">MAGRRPRADAVRNYERLLEHAEVAFREQGTGASLEGIARQAGVAIGTLYGHFPNRRALLGAVLRQRHLELFAFGDGLLADAGAAEALTEWTRAVARHAAAYTGLADVIAGAAGIDDETSELHAACARLDAITEAVVARARRLGKVRPDATAADLTAVMGAAAWLRGQASPEQADRLIEVTLDGLCRPPL</sequence>
<keyword evidence="7" id="KW-1185">Reference proteome</keyword>
<evidence type="ECO:0000256" key="2">
    <source>
        <dbReference type="ARBA" id="ARBA00023125"/>
    </source>
</evidence>
<dbReference type="AlphaFoldDB" id="A0A8J3Z708"/>
<keyword evidence="2 4" id="KW-0238">DNA-binding</keyword>
<evidence type="ECO:0000256" key="3">
    <source>
        <dbReference type="ARBA" id="ARBA00023163"/>
    </source>
</evidence>
<dbReference type="InterPro" id="IPR009057">
    <property type="entry name" value="Homeodomain-like_sf"/>
</dbReference>
<dbReference type="Pfam" id="PF21597">
    <property type="entry name" value="TetR_C_43"/>
    <property type="match status" value="1"/>
</dbReference>
<keyword evidence="3" id="KW-0804">Transcription</keyword>
<name>A0A8J3Z708_9ACTN</name>
<proteinExistence type="predicted"/>
<feature type="DNA-binding region" description="H-T-H motif" evidence="4">
    <location>
        <begin position="33"/>
        <end position="52"/>
    </location>
</feature>
<dbReference type="PRINTS" id="PR00455">
    <property type="entry name" value="HTHTETR"/>
</dbReference>
<evidence type="ECO:0000313" key="6">
    <source>
        <dbReference type="EMBL" id="GIJ58589.1"/>
    </source>
</evidence>
<dbReference type="InterPro" id="IPR001647">
    <property type="entry name" value="HTH_TetR"/>
</dbReference>
<evidence type="ECO:0000256" key="1">
    <source>
        <dbReference type="ARBA" id="ARBA00023015"/>
    </source>
</evidence>
<organism evidence="6 7">
    <name type="scientific">Virgisporangium aurantiacum</name>
    <dbReference type="NCBI Taxonomy" id="175570"/>
    <lineage>
        <taxon>Bacteria</taxon>
        <taxon>Bacillati</taxon>
        <taxon>Actinomycetota</taxon>
        <taxon>Actinomycetes</taxon>
        <taxon>Micromonosporales</taxon>
        <taxon>Micromonosporaceae</taxon>
        <taxon>Virgisporangium</taxon>
    </lineage>
</organism>
<gene>
    <name evidence="6" type="ORF">Vau01_061050</name>
</gene>
<dbReference type="Gene3D" id="1.10.357.10">
    <property type="entry name" value="Tetracycline Repressor, domain 2"/>
    <property type="match status" value="1"/>
</dbReference>
<dbReference type="PANTHER" id="PTHR30055">
    <property type="entry name" value="HTH-TYPE TRANSCRIPTIONAL REGULATOR RUTR"/>
    <property type="match status" value="1"/>
</dbReference>
<dbReference type="InterPro" id="IPR036271">
    <property type="entry name" value="Tet_transcr_reg_TetR-rel_C_sf"/>
</dbReference>
<dbReference type="GO" id="GO:0000976">
    <property type="term" value="F:transcription cis-regulatory region binding"/>
    <property type="evidence" value="ECO:0007669"/>
    <property type="project" value="TreeGrafter"/>
</dbReference>
<dbReference type="SUPFAM" id="SSF46689">
    <property type="entry name" value="Homeodomain-like"/>
    <property type="match status" value="1"/>
</dbReference>
<dbReference type="RefSeq" id="WP_203999575.1">
    <property type="nucleotide sequence ID" value="NZ_BOPG01000037.1"/>
</dbReference>